<evidence type="ECO:0000313" key="2">
    <source>
        <dbReference type="EMBL" id="STZ76498.1"/>
    </source>
</evidence>
<dbReference type="AlphaFoldDB" id="A0A378UGI4"/>
<dbReference type="InterPro" id="IPR049967">
    <property type="entry name" value="NGO_0222-like"/>
</dbReference>
<keyword evidence="1" id="KW-0472">Membrane</keyword>
<dbReference type="Proteomes" id="UP000254651">
    <property type="component" value="Unassembled WGS sequence"/>
</dbReference>
<organism evidence="2 3">
    <name type="scientific">Bergeriella denitrificans</name>
    <name type="common">Neisseria denitrificans</name>
    <dbReference type="NCBI Taxonomy" id="494"/>
    <lineage>
        <taxon>Bacteria</taxon>
        <taxon>Pseudomonadati</taxon>
        <taxon>Pseudomonadota</taxon>
        <taxon>Betaproteobacteria</taxon>
        <taxon>Neisseriales</taxon>
        <taxon>Neisseriaceae</taxon>
        <taxon>Bergeriella</taxon>
    </lineage>
</organism>
<name>A0A378UGI4_BERDE</name>
<accession>A0A378UGI4</accession>
<feature type="transmembrane region" description="Helical" evidence="1">
    <location>
        <begin position="36"/>
        <end position="59"/>
    </location>
</feature>
<keyword evidence="1" id="KW-0812">Transmembrane</keyword>
<keyword evidence="3" id="KW-1185">Reference proteome</keyword>
<reference evidence="2 3" key="1">
    <citation type="submission" date="2018-06" db="EMBL/GenBank/DDBJ databases">
        <authorList>
            <consortium name="Pathogen Informatics"/>
            <person name="Doyle S."/>
        </authorList>
    </citation>
    <scope>NUCLEOTIDE SEQUENCE [LARGE SCALE GENOMIC DNA]</scope>
    <source>
        <strain evidence="2 3">NCTC10295</strain>
    </source>
</reference>
<evidence type="ECO:0000313" key="3">
    <source>
        <dbReference type="Proteomes" id="UP000254651"/>
    </source>
</evidence>
<feature type="transmembrane region" description="Helical" evidence="1">
    <location>
        <begin position="7"/>
        <end position="30"/>
    </location>
</feature>
<keyword evidence="1" id="KW-1133">Transmembrane helix</keyword>
<dbReference type="EMBL" id="UGQS01000002">
    <property type="protein sequence ID" value="STZ76498.1"/>
    <property type="molecule type" value="Genomic_DNA"/>
</dbReference>
<dbReference type="NCBIfam" id="NF042413">
    <property type="entry name" value="NGO_0222_fam"/>
    <property type="match status" value="1"/>
</dbReference>
<evidence type="ECO:0000256" key="1">
    <source>
        <dbReference type="SAM" id="Phobius"/>
    </source>
</evidence>
<protein>
    <submittedName>
        <fullName evidence="2">Uncharacterized protein</fullName>
    </submittedName>
</protein>
<proteinExistence type="predicted"/>
<sequence>MNARQTYLLCILLFTLIFMALVLLGSYLLSIGSKQFAVASFLFALAAVFGQIASLALYVRHKARIQASRQTARQGNNHV</sequence>
<dbReference type="RefSeq" id="WP_066077546.1">
    <property type="nucleotide sequence ID" value="NZ_CP181246.1"/>
</dbReference>
<gene>
    <name evidence="2" type="ORF">NCTC10295_01271</name>
</gene>